<keyword evidence="3" id="KW-1185">Reference proteome</keyword>
<proteinExistence type="predicted"/>
<accession>A0A9J5XTD1</accession>
<sequence>MYRDLGSLKHVMIMASSEVPGRNGDKFDIHKLSLWSPLFFVQVWDWERMVSLQPETARNYNIVSEDVCDVLPDLPTECQVENYPEVPPSFSPRSKQNHIAEETIHTSIDYAYDGNGSCSVVLPKCNMENDKENSSLEIGQTVARNIVPPSSTENHGDSKYDRNESNRNAARDLIDICGNHLRVIDVQLDELES</sequence>
<feature type="region of interest" description="Disordered" evidence="1">
    <location>
        <begin position="146"/>
        <end position="166"/>
    </location>
</feature>
<evidence type="ECO:0000313" key="2">
    <source>
        <dbReference type="EMBL" id="KAG5590416.1"/>
    </source>
</evidence>
<dbReference type="Proteomes" id="UP000824120">
    <property type="component" value="Chromosome 8"/>
</dbReference>
<dbReference type="OrthoDB" id="1223573at2759"/>
<gene>
    <name evidence="2" type="ORF">H5410_040930</name>
</gene>
<organism evidence="2 3">
    <name type="scientific">Solanum commersonii</name>
    <name type="common">Commerson's wild potato</name>
    <name type="synonym">Commerson's nightshade</name>
    <dbReference type="NCBI Taxonomy" id="4109"/>
    <lineage>
        <taxon>Eukaryota</taxon>
        <taxon>Viridiplantae</taxon>
        <taxon>Streptophyta</taxon>
        <taxon>Embryophyta</taxon>
        <taxon>Tracheophyta</taxon>
        <taxon>Spermatophyta</taxon>
        <taxon>Magnoliopsida</taxon>
        <taxon>eudicotyledons</taxon>
        <taxon>Gunneridae</taxon>
        <taxon>Pentapetalae</taxon>
        <taxon>asterids</taxon>
        <taxon>lamiids</taxon>
        <taxon>Solanales</taxon>
        <taxon>Solanaceae</taxon>
        <taxon>Solanoideae</taxon>
        <taxon>Solaneae</taxon>
        <taxon>Solanum</taxon>
    </lineage>
</organism>
<evidence type="ECO:0000256" key="1">
    <source>
        <dbReference type="SAM" id="MobiDB-lite"/>
    </source>
</evidence>
<dbReference type="EMBL" id="JACXVP010000008">
    <property type="protein sequence ID" value="KAG5590416.1"/>
    <property type="molecule type" value="Genomic_DNA"/>
</dbReference>
<evidence type="ECO:0000313" key="3">
    <source>
        <dbReference type="Proteomes" id="UP000824120"/>
    </source>
</evidence>
<protein>
    <submittedName>
        <fullName evidence="2">Uncharacterized protein</fullName>
    </submittedName>
</protein>
<feature type="compositionally biased region" description="Basic and acidic residues" evidence="1">
    <location>
        <begin position="154"/>
        <end position="166"/>
    </location>
</feature>
<name>A0A9J5XTD1_SOLCO</name>
<reference evidence="2 3" key="1">
    <citation type="submission" date="2020-09" db="EMBL/GenBank/DDBJ databases">
        <title>De no assembly of potato wild relative species, Solanum commersonii.</title>
        <authorList>
            <person name="Cho K."/>
        </authorList>
    </citation>
    <scope>NUCLEOTIDE SEQUENCE [LARGE SCALE GENOMIC DNA]</scope>
    <source>
        <strain evidence="2">LZ3.2</strain>
        <tissue evidence="2">Leaf</tissue>
    </source>
</reference>
<dbReference type="AlphaFoldDB" id="A0A9J5XTD1"/>
<comment type="caution">
    <text evidence="2">The sequence shown here is derived from an EMBL/GenBank/DDBJ whole genome shotgun (WGS) entry which is preliminary data.</text>
</comment>